<dbReference type="PROSITE" id="PS50885">
    <property type="entry name" value="HAMP"/>
    <property type="match status" value="1"/>
</dbReference>
<dbReference type="InterPro" id="IPR035440">
    <property type="entry name" value="4HB_MCP_dom_sf"/>
</dbReference>
<evidence type="ECO:0000256" key="5">
    <source>
        <dbReference type="ARBA" id="ARBA00022519"/>
    </source>
</evidence>
<dbReference type="SMART" id="SM00319">
    <property type="entry name" value="TarH"/>
    <property type="match status" value="1"/>
</dbReference>
<evidence type="ECO:0000256" key="12">
    <source>
        <dbReference type="SAM" id="Coils"/>
    </source>
</evidence>
<dbReference type="Pfam" id="PF02203">
    <property type="entry name" value="TarH"/>
    <property type="match status" value="1"/>
</dbReference>
<feature type="domain" description="HAMP" evidence="15">
    <location>
        <begin position="224"/>
        <end position="278"/>
    </location>
</feature>
<dbReference type="CDD" id="cd19407">
    <property type="entry name" value="Tar_Tsr_sensor"/>
    <property type="match status" value="1"/>
</dbReference>
<dbReference type="CDD" id="cd06225">
    <property type="entry name" value="HAMP"/>
    <property type="match status" value="1"/>
</dbReference>
<dbReference type="PANTHER" id="PTHR43531">
    <property type="entry name" value="PROTEIN ICFG"/>
    <property type="match status" value="1"/>
</dbReference>
<evidence type="ECO:0000256" key="8">
    <source>
        <dbReference type="ARBA" id="ARBA00023136"/>
    </source>
</evidence>
<gene>
    <name evidence="16" type="ORF">EGT71_10135</name>
</gene>
<dbReference type="AlphaFoldDB" id="A0A3R9EMD3"/>
<evidence type="ECO:0000256" key="11">
    <source>
        <dbReference type="PROSITE-ProRule" id="PRU00284"/>
    </source>
</evidence>
<dbReference type="InterPro" id="IPR004089">
    <property type="entry name" value="MCPsignal_dom"/>
</dbReference>
<dbReference type="SUPFAM" id="SSF58104">
    <property type="entry name" value="Methyl-accepting chemotaxis protein (MCP) signaling domain"/>
    <property type="match status" value="1"/>
</dbReference>
<dbReference type="GO" id="GO:0007165">
    <property type="term" value="P:signal transduction"/>
    <property type="evidence" value="ECO:0007669"/>
    <property type="project" value="UniProtKB-KW"/>
</dbReference>
<dbReference type="Proteomes" id="UP000275331">
    <property type="component" value="Unassembled WGS sequence"/>
</dbReference>
<evidence type="ECO:0000256" key="3">
    <source>
        <dbReference type="ARBA" id="ARBA00022481"/>
    </source>
</evidence>
<comment type="subcellular location">
    <subcellularLocation>
        <location evidence="1">Cell inner membrane</location>
        <topology evidence="1">Multi-pass membrane protein</topology>
    </subcellularLocation>
</comment>
<evidence type="ECO:0000256" key="6">
    <source>
        <dbReference type="ARBA" id="ARBA00022692"/>
    </source>
</evidence>
<dbReference type="GO" id="GO:0006935">
    <property type="term" value="P:chemotaxis"/>
    <property type="evidence" value="ECO:0007669"/>
    <property type="project" value="UniProtKB-KW"/>
</dbReference>
<dbReference type="SUPFAM" id="SSF47170">
    <property type="entry name" value="Aspartate receptor, ligand-binding domain"/>
    <property type="match status" value="1"/>
</dbReference>
<reference evidence="16 17" key="1">
    <citation type="submission" date="2018-10" db="EMBL/GenBank/DDBJ databases">
        <title>Transmission dynamics of multidrug resistant bacteria on intensive care unit surfaces.</title>
        <authorList>
            <person name="D'Souza A.W."/>
            <person name="Potter R.F."/>
            <person name="Wallace M."/>
            <person name="Shupe A."/>
            <person name="Patel S."/>
            <person name="Sun S."/>
            <person name="Gul D."/>
            <person name="Kwon J.H."/>
            <person name="Andleeb S."/>
            <person name="Burnham C.-A.D."/>
            <person name="Dantas G."/>
        </authorList>
    </citation>
    <scope>NUCLEOTIDE SEQUENCE [LARGE SCALE GENOMIC DNA]</scope>
    <source>
        <strain evidence="16 17">AS_373</strain>
    </source>
</reference>
<protein>
    <submittedName>
        <fullName evidence="16">HAMP domain-containing protein</fullName>
    </submittedName>
</protein>
<evidence type="ECO:0000256" key="9">
    <source>
        <dbReference type="ARBA" id="ARBA00023224"/>
    </source>
</evidence>
<comment type="caution">
    <text evidence="16">The sequence shown here is derived from an EMBL/GenBank/DDBJ whole genome shotgun (WGS) entry which is preliminary data.</text>
</comment>
<keyword evidence="5" id="KW-0997">Cell inner membrane</keyword>
<dbReference type="Gene3D" id="1.10.287.950">
    <property type="entry name" value="Methyl-accepting chemotaxis protein"/>
    <property type="match status" value="1"/>
</dbReference>
<evidence type="ECO:0000256" key="13">
    <source>
        <dbReference type="SAM" id="Phobius"/>
    </source>
</evidence>
<dbReference type="RefSeq" id="WP_125293343.1">
    <property type="nucleotide sequence ID" value="NZ_DAIRID010000112.1"/>
</dbReference>
<dbReference type="OrthoDB" id="6500821at2"/>
<organism evidence="16 17">
    <name type="scientific">Atlantibacter subterraneus</name>
    <dbReference type="NCBI Taxonomy" id="255519"/>
    <lineage>
        <taxon>Bacteria</taxon>
        <taxon>Pseudomonadati</taxon>
        <taxon>Pseudomonadota</taxon>
        <taxon>Gammaproteobacteria</taxon>
        <taxon>Enterobacterales</taxon>
        <taxon>Enterobacteriaceae</taxon>
        <taxon>Atlantibacter</taxon>
    </lineage>
</organism>
<dbReference type="GO" id="GO:0005886">
    <property type="term" value="C:plasma membrane"/>
    <property type="evidence" value="ECO:0007669"/>
    <property type="project" value="UniProtKB-SubCell"/>
</dbReference>
<dbReference type="InterPro" id="IPR003122">
    <property type="entry name" value="Tar_rcpt_lig-bd"/>
</dbReference>
<keyword evidence="12" id="KW-0175">Coiled coil</keyword>
<dbReference type="GO" id="GO:0004888">
    <property type="term" value="F:transmembrane signaling receptor activity"/>
    <property type="evidence" value="ECO:0007669"/>
    <property type="project" value="InterPro"/>
</dbReference>
<keyword evidence="2" id="KW-1003">Cell membrane</keyword>
<keyword evidence="3" id="KW-0488">Methylation</keyword>
<feature type="transmembrane region" description="Helical" evidence="13">
    <location>
        <begin position="21"/>
        <end position="47"/>
    </location>
</feature>
<feature type="coiled-coil region" evidence="12">
    <location>
        <begin position="291"/>
        <end position="318"/>
    </location>
</feature>
<evidence type="ECO:0000256" key="10">
    <source>
        <dbReference type="ARBA" id="ARBA00029447"/>
    </source>
</evidence>
<keyword evidence="7 13" id="KW-1133">Transmembrane helix</keyword>
<evidence type="ECO:0000259" key="15">
    <source>
        <dbReference type="PROSITE" id="PS50885"/>
    </source>
</evidence>
<sequence>MNLSEIFRKLTRPFSRVQFRLLSAILCAIALFSALQILSTLMLSSLLHDTERDLARREQLQQQQSWMEQARVSLLMASDLLNRAGVYFMQDAATGSEGSWQSLMDEAQQALSHSHQAFVRYRQHAAPQDESLLASYQAFYQALKEQADGLVATNSIDAFFSVPVQAFQADFNLRWAEYQSQIETRNAQHSQQLLAGLATAQKSFIAALGMLLVIAVAVWLGMSAWVITPLRKLIHHLHRLAAGDLSTATPVTLTRNREMRELNASINTMQQGLLKLVQEMRAVTGAVADTVDNLARDNDALSNQAQRQAQELERVTSHIHALESHVEQNTEYARVANQRADSAREVAAGGEQMMQMVNHSMQDIVSRAGEMRGIVAMINSVAFQTNILALNAAIEAAHAGEHGRGFAIVAREVGLLARKSSHSTQTIEQLIHHSLQGIEQGSGAVSRLENTLEQIMSLVGNLTGLLSEISGATLNQGERIHRVTHRISSLNQVVTETGSLVAQMSQASGQLGQESKRLRAAVARFRLPA</sequence>
<dbReference type="InterPro" id="IPR003660">
    <property type="entry name" value="HAMP_dom"/>
</dbReference>
<evidence type="ECO:0000313" key="16">
    <source>
        <dbReference type="EMBL" id="RSE26766.1"/>
    </source>
</evidence>
<keyword evidence="9 11" id="KW-0807">Transducer</keyword>
<proteinExistence type="inferred from homology"/>
<keyword evidence="4" id="KW-0145">Chemotaxis</keyword>
<dbReference type="Gene3D" id="1.20.120.30">
    <property type="entry name" value="Aspartate receptor, ligand-binding domain"/>
    <property type="match status" value="1"/>
</dbReference>
<evidence type="ECO:0000259" key="14">
    <source>
        <dbReference type="PROSITE" id="PS50111"/>
    </source>
</evidence>
<dbReference type="PANTHER" id="PTHR43531:SF14">
    <property type="entry name" value="METHYL-ACCEPTING CHEMOTAXIS PROTEIN I-RELATED"/>
    <property type="match status" value="1"/>
</dbReference>
<evidence type="ECO:0000313" key="17">
    <source>
        <dbReference type="Proteomes" id="UP000275331"/>
    </source>
</evidence>
<feature type="transmembrane region" description="Helical" evidence="13">
    <location>
        <begin position="204"/>
        <end position="227"/>
    </location>
</feature>
<dbReference type="PRINTS" id="PR00260">
    <property type="entry name" value="CHEMTRNSDUCR"/>
</dbReference>
<evidence type="ECO:0000256" key="4">
    <source>
        <dbReference type="ARBA" id="ARBA00022500"/>
    </source>
</evidence>
<keyword evidence="8 13" id="KW-0472">Membrane</keyword>
<accession>A0A3R9EMD3</accession>
<dbReference type="InterPro" id="IPR004090">
    <property type="entry name" value="Chemotax_Me-accpt_rcpt"/>
</dbReference>
<evidence type="ECO:0000256" key="2">
    <source>
        <dbReference type="ARBA" id="ARBA00022475"/>
    </source>
</evidence>
<dbReference type="Pfam" id="PF00672">
    <property type="entry name" value="HAMP"/>
    <property type="match status" value="1"/>
</dbReference>
<dbReference type="Pfam" id="PF00015">
    <property type="entry name" value="MCPsignal"/>
    <property type="match status" value="1"/>
</dbReference>
<keyword evidence="6 13" id="KW-0812">Transmembrane</keyword>
<dbReference type="SMART" id="SM00283">
    <property type="entry name" value="MA"/>
    <property type="match status" value="1"/>
</dbReference>
<dbReference type="SMART" id="SM00304">
    <property type="entry name" value="HAMP"/>
    <property type="match status" value="1"/>
</dbReference>
<feature type="domain" description="Methyl-accepting transducer" evidence="14">
    <location>
        <begin position="283"/>
        <end position="512"/>
    </location>
</feature>
<comment type="similarity">
    <text evidence="10">Belongs to the methyl-accepting chemotaxis (MCP) protein family.</text>
</comment>
<dbReference type="PROSITE" id="PS50111">
    <property type="entry name" value="CHEMOTAXIS_TRANSDUC_2"/>
    <property type="match status" value="1"/>
</dbReference>
<evidence type="ECO:0000256" key="7">
    <source>
        <dbReference type="ARBA" id="ARBA00022989"/>
    </source>
</evidence>
<dbReference type="InterPro" id="IPR051310">
    <property type="entry name" value="MCP_chemotaxis"/>
</dbReference>
<dbReference type="EMBL" id="RHXB01000005">
    <property type="protein sequence ID" value="RSE26766.1"/>
    <property type="molecule type" value="Genomic_DNA"/>
</dbReference>
<evidence type="ECO:0000256" key="1">
    <source>
        <dbReference type="ARBA" id="ARBA00004429"/>
    </source>
</evidence>
<name>A0A3R9EMD3_9ENTR</name>